<organism evidence="1 2">
    <name type="scientific">Azospirillum baldaniorum</name>
    <dbReference type="NCBI Taxonomy" id="1064539"/>
    <lineage>
        <taxon>Bacteria</taxon>
        <taxon>Pseudomonadati</taxon>
        <taxon>Pseudomonadota</taxon>
        <taxon>Alphaproteobacteria</taxon>
        <taxon>Rhodospirillales</taxon>
        <taxon>Azospirillaceae</taxon>
        <taxon>Azospirillum</taxon>
    </lineage>
</organism>
<protein>
    <submittedName>
        <fullName evidence="1">Uncharacterized protein</fullName>
    </submittedName>
</protein>
<gene>
    <name evidence="1" type="ORF">AZOBR_190012</name>
</gene>
<dbReference type="KEGG" id="abs:AZOBR_190012"/>
<evidence type="ECO:0000313" key="2">
    <source>
        <dbReference type="Proteomes" id="UP000007319"/>
    </source>
</evidence>
<evidence type="ECO:0000313" key="1">
    <source>
        <dbReference type="EMBL" id="CCC99267.1"/>
    </source>
</evidence>
<proteinExistence type="predicted"/>
<dbReference type="Proteomes" id="UP000007319">
    <property type="component" value="Chromosome"/>
</dbReference>
<reference evidence="1 2" key="1">
    <citation type="journal article" date="2011" name="PLoS Genet.">
        <title>Azospirillum genomes reveal transition of bacteria from aquatic to terrestrial environments.</title>
        <authorList>
            <person name="Wisniewski-Dye F."/>
            <person name="Borziak K."/>
            <person name="Khalsa-Moyers G."/>
            <person name="Alexandre G."/>
            <person name="Sukharnikov L.O."/>
            <person name="Wuichet K."/>
            <person name="Hurst G.B."/>
            <person name="McDonald W.H."/>
            <person name="Robertson J.S."/>
            <person name="Barbe V."/>
            <person name="Calteau A."/>
            <person name="Rouy Z."/>
            <person name="Mangenot S."/>
            <person name="Prigent-Combaret C."/>
            <person name="Normand P."/>
            <person name="Boyer M."/>
            <person name="Siguier P."/>
            <person name="Dessaux Y."/>
            <person name="Elmerich C."/>
            <person name="Condemine G."/>
            <person name="Krishnen G."/>
            <person name="Kennedy I."/>
            <person name="Paterson A.H."/>
            <person name="Gonzalez V."/>
            <person name="Mavingui P."/>
            <person name="Zhulin I.B."/>
        </authorList>
    </citation>
    <scope>NUCLEOTIDE SEQUENCE [LARGE SCALE GENOMIC DNA]</scope>
    <source>
        <strain evidence="1 2">Sp245</strain>
    </source>
</reference>
<accession>A0A9P1JT35</accession>
<sequence length="91" mass="10318">MGHIRKFSAVWPCVAMARQTGILYDESRSETHRENGRTRRSPASPFFWCIVPSYDTMVVSVRPSILPSAQHSHDFALRRFRLTAGCPIAPT</sequence>
<dbReference type="AlphaFoldDB" id="A0A9P1JT35"/>
<dbReference type="EMBL" id="HE577327">
    <property type="protein sequence ID" value="CCC99267.1"/>
    <property type="molecule type" value="Genomic_DNA"/>
</dbReference>
<keyword evidence="2" id="KW-1185">Reference proteome</keyword>
<name>A0A9P1JT35_9PROT</name>